<dbReference type="KEGG" id="mcb:Mycch_0797"/>
<keyword evidence="3" id="KW-1185">Reference proteome</keyword>
<dbReference type="Proteomes" id="UP000006057">
    <property type="component" value="Chromosome"/>
</dbReference>
<dbReference type="STRING" id="710421.Mycch_0797"/>
<dbReference type="AlphaFoldDB" id="I4BEA6"/>
<sequence>MSEAENQFSMAVLRKLLRHIEQENADGHDPYLVSHAWAEGPRIFLVYTAPPSSTVWGLVRDTRESIIDPAPWPDVDEAVRYYYLLDFEENQPSASRPGEAEDDSIWWFGHPRDGAPVRPSDIPAAHRYTPPAPPPPSEQSKNTRPDNEPRRYGNRL</sequence>
<evidence type="ECO:0000313" key="2">
    <source>
        <dbReference type="EMBL" id="AFM15613.1"/>
    </source>
</evidence>
<gene>
    <name evidence="2" type="ordered locus">Mycch_0797</name>
</gene>
<evidence type="ECO:0000313" key="3">
    <source>
        <dbReference type="Proteomes" id="UP000006057"/>
    </source>
</evidence>
<dbReference type="eggNOG" id="ENOG5030MGN">
    <property type="taxonomic scope" value="Bacteria"/>
</dbReference>
<proteinExistence type="predicted"/>
<evidence type="ECO:0000256" key="1">
    <source>
        <dbReference type="SAM" id="MobiDB-lite"/>
    </source>
</evidence>
<feature type="region of interest" description="Disordered" evidence="1">
    <location>
        <begin position="91"/>
        <end position="156"/>
    </location>
</feature>
<protein>
    <submittedName>
        <fullName evidence="2">Uncharacterized protein</fullName>
    </submittedName>
</protein>
<dbReference type="HOGENOM" id="CLU_142199_0_0_11"/>
<feature type="compositionally biased region" description="Basic and acidic residues" evidence="1">
    <location>
        <begin position="141"/>
        <end position="156"/>
    </location>
</feature>
<dbReference type="EMBL" id="CP003053">
    <property type="protein sequence ID" value="AFM15613.1"/>
    <property type="molecule type" value="Genomic_DNA"/>
</dbReference>
<name>I4BEA6_MYCCN</name>
<organism evidence="2 3">
    <name type="scientific">Mycolicibacterium chubuense (strain NBB4)</name>
    <name type="common">Mycobacterium chubuense</name>
    <dbReference type="NCBI Taxonomy" id="710421"/>
    <lineage>
        <taxon>Bacteria</taxon>
        <taxon>Bacillati</taxon>
        <taxon>Actinomycetota</taxon>
        <taxon>Actinomycetes</taxon>
        <taxon>Mycobacteriales</taxon>
        <taxon>Mycobacteriaceae</taxon>
        <taxon>Mycolicibacterium</taxon>
    </lineage>
</organism>
<accession>I4BEA6</accession>
<reference evidence="2 3" key="1">
    <citation type="submission" date="2012-06" db="EMBL/GenBank/DDBJ databases">
        <title>Complete sequence of chromosome of Mycobacterium chubuense NBB4.</title>
        <authorList>
            <consortium name="US DOE Joint Genome Institute"/>
            <person name="Lucas S."/>
            <person name="Han J."/>
            <person name="Lapidus A."/>
            <person name="Cheng J.-F."/>
            <person name="Goodwin L."/>
            <person name="Pitluck S."/>
            <person name="Peters L."/>
            <person name="Mikhailova N."/>
            <person name="Teshima H."/>
            <person name="Detter J.C."/>
            <person name="Han C."/>
            <person name="Tapia R."/>
            <person name="Land M."/>
            <person name="Hauser L."/>
            <person name="Kyrpides N."/>
            <person name="Ivanova N."/>
            <person name="Pagani I."/>
            <person name="Mattes T."/>
            <person name="Holmes A."/>
            <person name="Rutledge P."/>
            <person name="Paulsen I."/>
            <person name="Coleman N."/>
            <person name="Woyke T."/>
        </authorList>
    </citation>
    <scope>NUCLEOTIDE SEQUENCE [LARGE SCALE GENOMIC DNA]</scope>
    <source>
        <strain evidence="2 3">NBB4</strain>
    </source>
</reference>
<dbReference type="PATRIC" id="fig|710421.3.peg.801"/>